<evidence type="ECO:0000313" key="10">
    <source>
        <dbReference type="Proteomes" id="UP000305524"/>
    </source>
</evidence>
<sequence>TVKSLTTGLMLGTITMTVIMSVLNYFIILPAYTWFLNSPAMSSDIMRQTIVTAILPFNVIKGIVVTIVFVALFSRLKVWVFAKMKNA</sequence>
<evidence type="ECO:0000256" key="7">
    <source>
        <dbReference type="ARBA" id="ARBA00023136"/>
    </source>
</evidence>
<dbReference type="Proteomes" id="UP000305524">
    <property type="component" value="Unassembled WGS sequence"/>
</dbReference>
<reference evidence="9 10" key="1">
    <citation type="journal article" date="2019" name="Environ. Microbiol.">
        <title>An active ?-lactamase is a part of an orchestrated cell wall stress resistance network of Bacillus subtilis and related rhizosphere species.</title>
        <authorList>
            <person name="Bucher T."/>
            <person name="Keren-Paz A."/>
            <person name="Hausser J."/>
            <person name="Olender T."/>
            <person name="Cytryn E."/>
            <person name="Kolodkin-Gal I."/>
        </authorList>
    </citation>
    <scope>NUCLEOTIDE SEQUENCE [LARGE SCALE GENOMIC DNA]</scope>
    <source>
        <strain evidence="9 10">I186</strain>
    </source>
</reference>
<comment type="similarity">
    <text evidence="2">Belongs to the prokaryotic riboflavin transporter (P-RFT) (TC 2.A.87) family.</text>
</comment>
<name>A0A4U3A733_BACMY</name>
<gene>
    <name evidence="9" type="ORF">FC701_18645</name>
</gene>
<dbReference type="GO" id="GO:0005886">
    <property type="term" value="C:plasma membrane"/>
    <property type="evidence" value="ECO:0007669"/>
    <property type="project" value="UniProtKB-SubCell"/>
</dbReference>
<evidence type="ECO:0000256" key="1">
    <source>
        <dbReference type="ARBA" id="ARBA00004651"/>
    </source>
</evidence>
<dbReference type="InterPro" id="IPR024529">
    <property type="entry name" value="ECF_trnsprt_substrate-spec"/>
</dbReference>
<dbReference type="Pfam" id="PF12822">
    <property type="entry name" value="ECF_trnsprt"/>
    <property type="match status" value="1"/>
</dbReference>
<keyword evidence="4" id="KW-1003">Cell membrane</keyword>
<evidence type="ECO:0000256" key="6">
    <source>
        <dbReference type="ARBA" id="ARBA00022989"/>
    </source>
</evidence>
<feature type="transmembrane region" description="Helical" evidence="8">
    <location>
        <begin position="7"/>
        <end position="29"/>
    </location>
</feature>
<dbReference type="EMBL" id="SZOD01000460">
    <property type="protein sequence ID" value="TKI83169.1"/>
    <property type="molecule type" value="Genomic_DNA"/>
</dbReference>
<proteinExistence type="inferred from homology"/>
<keyword evidence="6 8" id="KW-1133">Transmembrane helix</keyword>
<dbReference type="RefSeq" id="WP_414143388.1">
    <property type="nucleotide sequence ID" value="NZ_SZOD01000460.1"/>
</dbReference>
<accession>A0A4U3A733</accession>
<keyword evidence="5 8" id="KW-0812">Transmembrane</keyword>
<dbReference type="Gene3D" id="1.10.1760.20">
    <property type="match status" value="1"/>
</dbReference>
<evidence type="ECO:0000256" key="8">
    <source>
        <dbReference type="SAM" id="Phobius"/>
    </source>
</evidence>
<evidence type="ECO:0000256" key="4">
    <source>
        <dbReference type="ARBA" id="ARBA00022475"/>
    </source>
</evidence>
<dbReference type="AlphaFoldDB" id="A0A4U3A733"/>
<evidence type="ECO:0000256" key="3">
    <source>
        <dbReference type="ARBA" id="ARBA00022448"/>
    </source>
</evidence>
<dbReference type="PANTHER" id="PTHR38438">
    <property type="entry name" value="RIBOFLAVIN TRANSPORTER RIBU"/>
    <property type="match status" value="1"/>
</dbReference>
<comment type="caution">
    <text evidence="9">The sequence shown here is derived from an EMBL/GenBank/DDBJ whole genome shotgun (WGS) entry which is preliminary data.</text>
</comment>
<evidence type="ECO:0000256" key="2">
    <source>
        <dbReference type="ARBA" id="ARBA00005540"/>
    </source>
</evidence>
<protein>
    <submittedName>
        <fullName evidence="9">Riboflavin transporter FmnP</fullName>
    </submittedName>
</protein>
<dbReference type="PANTHER" id="PTHR38438:SF1">
    <property type="entry name" value="RIBOFLAVIN TRANSPORTER RIBU"/>
    <property type="match status" value="1"/>
</dbReference>
<evidence type="ECO:0000256" key="5">
    <source>
        <dbReference type="ARBA" id="ARBA00022692"/>
    </source>
</evidence>
<feature type="transmembrane region" description="Helical" evidence="8">
    <location>
        <begin position="49"/>
        <end position="74"/>
    </location>
</feature>
<comment type="subcellular location">
    <subcellularLocation>
        <location evidence="1">Cell membrane</location>
        <topology evidence="1">Multi-pass membrane protein</topology>
    </subcellularLocation>
</comment>
<dbReference type="GO" id="GO:0032217">
    <property type="term" value="F:riboflavin transmembrane transporter activity"/>
    <property type="evidence" value="ECO:0007669"/>
    <property type="project" value="InterPro"/>
</dbReference>
<dbReference type="InterPro" id="IPR025720">
    <property type="entry name" value="RibU"/>
</dbReference>
<organism evidence="9 10">
    <name type="scientific">Bacillus mycoides</name>
    <dbReference type="NCBI Taxonomy" id="1405"/>
    <lineage>
        <taxon>Bacteria</taxon>
        <taxon>Bacillati</taxon>
        <taxon>Bacillota</taxon>
        <taxon>Bacilli</taxon>
        <taxon>Bacillales</taxon>
        <taxon>Bacillaceae</taxon>
        <taxon>Bacillus</taxon>
        <taxon>Bacillus cereus group</taxon>
    </lineage>
</organism>
<keyword evidence="3" id="KW-0813">Transport</keyword>
<feature type="non-terminal residue" evidence="9">
    <location>
        <position position="1"/>
    </location>
</feature>
<evidence type="ECO:0000313" key="9">
    <source>
        <dbReference type="EMBL" id="TKI83169.1"/>
    </source>
</evidence>
<keyword evidence="7 8" id="KW-0472">Membrane</keyword>